<dbReference type="EMBL" id="CP020772">
    <property type="protein sequence ID" value="ARI78548.1"/>
    <property type="molecule type" value="Genomic_DNA"/>
</dbReference>
<protein>
    <submittedName>
        <fullName evidence="1">Uncharacterized protein</fullName>
    </submittedName>
</protein>
<keyword evidence="2" id="KW-1185">Reference proteome</keyword>
<sequence>MTYMEKTNKVMEELISGERSQFGNYSYHQSTFTDGQEEFEDWEVRQFILNHFLTLENLKRNA</sequence>
<name>A0A1W5ZYZ8_9BACI</name>
<gene>
    <name evidence="1" type="ORF">HM131_17650</name>
</gene>
<accession>A0A1W5ZYZ8</accession>
<dbReference type="Proteomes" id="UP000192527">
    <property type="component" value="Chromosome"/>
</dbReference>
<evidence type="ECO:0000313" key="1">
    <source>
        <dbReference type="EMBL" id="ARI78548.1"/>
    </source>
</evidence>
<dbReference type="KEGG" id="hmn:HM131_17650"/>
<dbReference type="AlphaFoldDB" id="A0A1W5ZYZ8"/>
<reference evidence="1 2" key="1">
    <citation type="submission" date="2017-04" db="EMBL/GenBank/DDBJ databases">
        <title>The whole genome sequencing and assembly of Halobacillus mangrovi strain.</title>
        <authorList>
            <person name="Lee S.-J."/>
            <person name="Park M.-K."/>
            <person name="Kim J.-Y."/>
            <person name="Lee Y.-J."/>
            <person name="Yi H."/>
            <person name="Bahn Y.-S."/>
            <person name="Kim J.F."/>
            <person name="Lee D.-W."/>
        </authorList>
    </citation>
    <scope>NUCLEOTIDE SEQUENCE [LARGE SCALE GENOMIC DNA]</scope>
    <source>
        <strain evidence="1 2">KTB 131</strain>
    </source>
</reference>
<proteinExistence type="predicted"/>
<dbReference type="RefSeq" id="WP_085031007.1">
    <property type="nucleotide sequence ID" value="NZ_CP020772.1"/>
</dbReference>
<evidence type="ECO:0000313" key="2">
    <source>
        <dbReference type="Proteomes" id="UP000192527"/>
    </source>
</evidence>
<organism evidence="1 2">
    <name type="scientific">Halobacillus mangrovi</name>
    <dbReference type="NCBI Taxonomy" id="402384"/>
    <lineage>
        <taxon>Bacteria</taxon>
        <taxon>Bacillati</taxon>
        <taxon>Bacillota</taxon>
        <taxon>Bacilli</taxon>
        <taxon>Bacillales</taxon>
        <taxon>Bacillaceae</taxon>
        <taxon>Halobacillus</taxon>
    </lineage>
</organism>